<reference evidence="2" key="1">
    <citation type="submission" date="2023-03" db="EMBL/GenBank/DDBJ databases">
        <title>Massive genome expansion in bonnet fungi (Mycena s.s.) driven by repeated elements and novel gene families across ecological guilds.</title>
        <authorList>
            <consortium name="Lawrence Berkeley National Laboratory"/>
            <person name="Harder C.B."/>
            <person name="Miyauchi S."/>
            <person name="Viragh M."/>
            <person name="Kuo A."/>
            <person name="Thoen E."/>
            <person name="Andreopoulos B."/>
            <person name="Lu D."/>
            <person name="Skrede I."/>
            <person name="Drula E."/>
            <person name="Henrissat B."/>
            <person name="Morin E."/>
            <person name="Kohler A."/>
            <person name="Barry K."/>
            <person name="LaButti K."/>
            <person name="Morin E."/>
            <person name="Salamov A."/>
            <person name="Lipzen A."/>
            <person name="Mereny Z."/>
            <person name="Hegedus B."/>
            <person name="Baldrian P."/>
            <person name="Stursova M."/>
            <person name="Weitz H."/>
            <person name="Taylor A."/>
            <person name="Grigoriev I.V."/>
            <person name="Nagy L.G."/>
            <person name="Martin F."/>
            <person name="Kauserud H."/>
        </authorList>
    </citation>
    <scope>NUCLEOTIDE SEQUENCE</scope>
    <source>
        <strain evidence="2">CBHHK002</strain>
    </source>
</reference>
<proteinExistence type="predicted"/>
<feature type="region of interest" description="Disordered" evidence="1">
    <location>
        <begin position="81"/>
        <end position="109"/>
    </location>
</feature>
<feature type="region of interest" description="Disordered" evidence="1">
    <location>
        <begin position="147"/>
        <end position="172"/>
    </location>
</feature>
<dbReference type="AlphaFoldDB" id="A0AAD7F0G2"/>
<protein>
    <submittedName>
        <fullName evidence="2">Uncharacterized protein</fullName>
    </submittedName>
</protein>
<dbReference type="EMBL" id="JARIHO010000004">
    <property type="protein sequence ID" value="KAJ7362501.1"/>
    <property type="molecule type" value="Genomic_DNA"/>
</dbReference>
<accession>A0AAD7F0G2</accession>
<gene>
    <name evidence="2" type="ORF">DFH08DRAFT_799533</name>
</gene>
<evidence type="ECO:0000313" key="2">
    <source>
        <dbReference type="EMBL" id="KAJ7362501.1"/>
    </source>
</evidence>
<comment type="caution">
    <text evidence="2">The sequence shown here is derived from an EMBL/GenBank/DDBJ whole genome shotgun (WGS) entry which is preliminary data.</text>
</comment>
<evidence type="ECO:0000256" key="1">
    <source>
        <dbReference type="SAM" id="MobiDB-lite"/>
    </source>
</evidence>
<feature type="compositionally biased region" description="Basic and acidic residues" evidence="1">
    <location>
        <begin position="81"/>
        <end position="96"/>
    </location>
</feature>
<organism evidence="2 3">
    <name type="scientific">Mycena albidolilacea</name>
    <dbReference type="NCBI Taxonomy" id="1033008"/>
    <lineage>
        <taxon>Eukaryota</taxon>
        <taxon>Fungi</taxon>
        <taxon>Dikarya</taxon>
        <taxon>Basidiomycota</taxon>
        <taxon>Agaricomycotina</taxon>
        <taxon>Agaricomycetes</taxon>
        <taxon>Agaricomycetidae</taxon>
        <taxon>Agaricales</taxon>
        <taxon>Marasmiineae</taxon>
        <taxon>Mycenaceae</taxon>
        <taxon>Mycena</taxon>
    </lineage>
</organism>
<evidence type="ECO:0000313" key="3">
    <source>
        <dbReference type="Proteomes" id="UP001218218"/>
    </source>
</evidence>
<feature type="compositionally biased region" description="Basic residues" evidence="1">
    <location>
        <begin position="162"/>
        <end position="172"/>
    </location>
</feature>
<dbReference type="Proteomes" id="UP001218218">
    <property type="component" value="Unassembled WGS sequence"/>
</dbReference>
<name>A0AAD7F0G2_9AGAR</name>
<sequence length="486" mass="54172">MARNMQIGCGGNVTNLVAQYIVMIVPNSSVLIIASRNITATLSLAPLFAEKDLYEDTRKYPLVYDPVEDPVVIVETEEMEKDLKEGELEKDIHEPDPSGSDLSDSESDNKVEDLWVDEASAAASEMVTEEVQTEPEVDAEVEEAEMEEEAVTRKNGKAPGKGARKGKKGKKAKKAKLEKAFTPVNKIHASVIHILRSEIRCKKARVLIHKHAMKITVIWCSCAAWQGQSRSTREKEKMGDVLFELEFIDKLMSALEVLQDVTLKFFKKGVPTICKVLPLYKLMETKLAKLADEYELEEFNIARALRARSEKAKQYIGKALISDYPLLSAVLHPAIRLAFFETSDWDSEVPKRAHSLLMALVKKYSNSAAATSAHGSKPAKGIFARAVKGYTRLEGKMKLTCISVGFRRSSMASTIHMSGGREILAIPGVIIAVKQLFSSMKHTLTDDRTSMTPENSSMCIIKKERLKSRLCDGLDWTQLLNINEYS</sequence>
<keyword evidence="3" id="KW-1185">Reference proteome</keyword>